<sequence length="365" mass="42962">MCDNLPLCEQFFNIIGKDYEDNIEVRFSFSPDQQNVKDNIFISESKNLAEIICFKSTLAKLFIESHTFFEKYLKNNNELIGSLQCFYCTIGMLVTAPSHQTILNIHEKILRNLMVILPEQEKSILFQQEVNFCERILSSTSNRLNKSSIFWLYYKKLFIIYCHNFPHLDFSFARTIIKSAELHLSNYYCWNTARWYFDIVAIEGKTDLFNKALEYSISHVSDISSWDFLTYVTRQIYSTDKNISFFNESCRLQNNMNLSRNYFQFNFEKISAPNLGEISEKVFHLIDYCGISSLPPFLFLLNLNQLYNNIFTEKKKNSWKNDISIFEEKFGSITLGYIHQGSNTPLDPILSYSNVKYKKYILSKI</sequence>
<proteinExistence type="predicted"/>
<dbReference type="InParanoid" id="I2H6L9"/>
<dbReference type="FunCoup" id="I2H6L9">
    <property type="interactions" value="19"/>
</dbReference>
<name>I2H6L9_HENB6</name>
<dbReference type="Proteomes" id="UP000002866">
    <property type="component" value="Chromosome 7"/>
</dbReference>
<dbReference type="RefSeq" id="XP_004181540.1">
    <property type="nucleotide sequence ID" value="XM_004181492.1"/>
</dbReference>
<dbReference type="eggNOG" id="ENOG502S6DV">
    <property type="taxonomic scope" value="Eukaryota"/>
</dbReference>
<dbReference type="Gene3D" id="1.25.40.120">
    <property type="entry name" value="Protein prenylyltransferase"/>
    <property type="match status" value="1"/>
</dbReference>
<accession>I2H6L9</accession>
<protein>
    <submittedName>
        <fullName evidence="1">Uncharacterized protein</fullName>
    </submittedName>
</protein>
<dbReference type="KEGG" id="tbl:TBLA_0G00740"/>
<dbReference type="SUPFAM" id="SSF48439">
    <property type="entry name" value="Protein prenylyltransferase"/>
    <property type="match status" value="1"/>
</dbReference>
<evidence type="ECO:0000313" key="2">
    <source>
        <dbReference type="Proteomes" id="UP000002866"/>
    </source>
</evidence>
<dbReference type="HOGENOM" id="CLU_062497_0_0_1"/>
<evidence type="ECO:0000313" key="1">
    <source>
        <dbReference type="EMBL" id="CCH62021.1"/>
    </source>
</evidence>
<gene>
    <name evidence="1" type="primary">TBLA0G00740</name>
    <name evidence="1" type="ORF">TBLA_0G00740</name>
</gene>
<reference evidence="1 2" key="1">
    <citation type="journal article" date="2011" name="Proc. Natl. Acad. Sci. U.S.A.">
        <title>Evolutionary erosion of yeast sex chromosomes by mating-type switching accidents.</title>
        <authorList>
            <person name="Gordon J.L."/>
            <person name="Armisen D."/>
            <person name="Proux-Wera E."/>
            <person name="Oheigeartaigh S.S."/>
            <person name="Byrne K.P."/>
            <person name="Wolfe K.H."/>
        </authorList>
    </citation>
    <scope>NUCLEOTIDE SEQUENCE [LARGE SCALE GENOMIC DNA]</scope>
    <source>
        <strain evidence="2">ATCC 34711 / CBS 6284 / DSM 70876 / NBRC 10599 / NRRL Y-10934 / UCD 77-7</strain>
    </source>
</reference>
<dbReference type="OrthoDB" id="5358702at2759"/>
<organism evidence="1 2">
    <name type="scientific">Henningerozyma blattae (strain ATCC 34711 / CBS 6284 / DSM 70876 / NBRC 10599 / NRRL Y-10934 / UCD 77-7)</name>
    <name type="common">Yeast</name>
    <name type="synonym">Tetrapisispora blattae</name>
    <dbReference type="NCBI Taxonomy" id="1071380"/>
    <lineage>
        <taxon>Eukaryota</taxon>
        <taxon>Fungi</taxon>
        <taxon>Dikarya</taxon>
        <taxon>Ascomycota</taxon>
        <taxon>Saccharomycotina</taxon>
        <taxon>Saccharomycetes</taxon>
        <taxon>Saccharomycetales</taxon>
        <taxon>Saccharomycetaceae</taxon>
        <taxon>Henningerozyma</taxon>
    </lineage>
</organism>
<dbReference type="GeneID" id="14497153"/>
<dbReference type="OMA" id="NYYCWNT"/>
<keyword evidence="2" id="KW-1185">Reference proteome</keyword>
<dbReference type="EMBL" id="HE806322">
    <property type="protein sequence ID" value="CCH62021.1"/>
    <property type="molecule type" value="Genomic_DNA"/>
</dbReference>
<dbReference type="AlphaFoldDB" id="I2H6L9"/>